<organism evidence="11 12">
    <name type="scientific">Candidatus Defluviibacterium haderslevense</name>
    <dbReference type="NCBI Taxonomy" id="2981993"/>
    <lineage>
        <taxon>Bacteria</taxon>
        <taxon>Pseudomonadati</taxon>
        <taxon>Bacteroidota</taxon>
        <taxon>Saprospiria</taxon>
        <taxon>Saprospirales</taxon>
        <taxon>Saprospiraceae</taxon>
        <taxon>Candidatus Defluviibacterium</taxon>
    </lineage>
</organism>
<dbReference type="Pfam" id="PF00441">
    <property type="entry name" value="Acyl-CoA_dh_1"/>
    <property type="match status" value="1"/>
</dbReference>
<evidence type="ECO:0000256" key="2">
    <source>
        <dbReference type="ARBA" id="ARBA00009347"/>
    </source>
</evidence>
<dbReference type="InterPro" id="IPR037069">
    <property type="entry name" value="AcylCoA_DH/ox_N_sf"/>
</dbReference>
<dbReference type="Gene3D" id="1.20.140.10">
    <property type="entry name" value="Butyryl-CoA Dehydrogenase, subunit A, domain 3"/>
    <property type="match status" value="2"/>
</dbReference>
<reference evidence="11 12" key="1">
    <citation type="submission" date="2020-10" db="EMBL/GenBank/DDBJ databases">
        <title>Connecting structure to function with the recovery of over 1000 high-quality activated sludge metagenome-assembled genomes encoding full-length rRNA genes using long-read sequencing.</title>
        <authorList>
            <person name="Singleton C.M."/>
            <person name="Petriglieri F."/>
            <person name="Kristensen J.M."/>
            <person name="Kirkegaard R.H."/>
            <person name="Michaelsen T.Y."/>
            <person name="Andersen M.H."/>
            <person name="Karst S.M."/>
            <person name="Dueholm M.S."/>
            <person name="Nielsen P.H."/>
            <person name="Albertsen M."/>
        </authorList>
    </citation>
    <scope>NUCLEOTIDE SEQUENCE [LARGE SCALE GENOMIC DNA]</scope>
    <source>
        <strain evidence="11">Ribe_18-Q3-R11-54_BAT3C.373</strain>
    </source>
</reference>
<evidence type="ECO:0000259" key="9">
    <source>
        <dbReference type="Pfam" id="PF02771"/>
    </source>
</evidence>
<feature type="domain" description="Acyl-CoA oxidase/dehydrogenase middle" evidence="8">
    <location>
        <begin position="142"/>
        <end position="234"/>
    </location>
</feature>
<dbReference type="InterPro" id="IPR009100">
    <property type="entry name" value="AcylCoA_DH/oxidase_NM_dom_sf"/>
</dbReference>
<dbReference type="EMBL" id="JADKFW010000021">
    <property type="protein sequence ID" value="MBK9719442.1"/>
    <property type="molecule type" value="Genomic_DNA"/>
</dbReference>
<dbReference type="GO" id="GO:0050660">
    <property type="term" value="F:flavin adenine dinucleotide binding"/>
    <property type="evidence" value="ECO:0007669"/>
    <property type="project" value="InterPro"/>
</dbReference>
<feature type="domain" description="Acyl-CoA dehydrogenase/oxidase C-terminal" evidence="7">
    <location>
        <begin position="246"/>
        <end position="411"/>
    </location>
</feature>
<feature type="domain" description="Acyl-CoA dehydrogenase-like C-terminal" evidence="10">
    <location>
        <begin position="458"/>
        <end position="563"/>
    </location>
</feature>
<dbReference type="InterPro" id="IPR006091">
    <property type="entry name" value="Acyl-CoA_Oxase/DH_mid-dom"/>
</dbReference>
<dbReference type="PROSITE" id="PS00073">
    <property type="entry name" value="ACYL_COA_DH_2"/>
    <property type="match status" value="1"/>
</dbReference>
<dbReference type="FunFam" id="2.40.110.10:FF:000001">
    <property type="entry name" value="Acyl-CoA dehydrogenase, mitochondrial"/>
    <property type="match status" value="1"/>
</dbReference>
<dbReference type="InterPro" id="IPR006089">
    <property type="entry name" value="Acyl-CoA_DH_CS"/>
</dbReference>
<name>A0A9D7XJ57_9BACT</name>
<comment type="caution">
    <text evidence="11">The sequence shown here is derived from an EMBL/GenBank/DDBJ whole genome shotgun (WGS) entry which is preliminary data.</text>
</comment>
<feature type="domain" description="Acyl-CoA dehydrogenase/oxidase N-terminal" evidence="9">
    <location>
        <begin position="29"/>
        <end position="136"/>
    </location>
</feature>
<dbReference type="Proteomes" id="UP000808349">
    <property type="component" value="Unassembled WGS sequence"/>
</dbReference>
<dbReference type="FunFam" id="1.20.140.10:FF:000019">
    <property type="entry name" value="Acyl-CoA dehydrogenase"/>
    <property type="match status" value="1"/>
</dbReference>
<dbReference type="GO" id="GO:0003995">
    <property type="term" value="F:acyl-CoA dehydrogenase activity"/>
    <property type="evidence" value="ECO:0007669"/>
    <property type="project" value="InterPro"/>
</dbReference>
<dbReference type="AlphaFoldDB" id="A0A9D7XJ57"/>
<accession>A0A9D7XJ57</accession>
<dbReference type="InterPro" id="IPR009075">
    <property type="entry name" value="AcylCo_DH/oxidase_C"/>
</dbReference>
<dbReference type="SUPFAM" id="SSF56645">
    <property type="entry name" value="Acyl-CoA dehydrogenase NM domain-like"/>
    <property type="match status" value="1"/>
</dbReference>
<dbReference type="PANTHER" id="PTHR43884">
    <property type="entry name" value="ACYL-COA DEHYDROGENASE"/>
    <property type="match status" value="1"/>
</dbReference>
<gene>
    <name evidence="11" type="ORF">IPO85_18390</name>
</gene>
<comment type="cofactor">
    <cofactor evidence="1 6">
        <name>FAD</name>
        <dbReference type="ChEBI" id="CHEBI:57692"/>
    </cofactor>
</comment>
<dbReference type="Gene3D" id="1.10.540.10">
    <property type="entry name" value="Acyl-CoA dehydrogenase/oxidase, N-terminal domain"/>
    <property type="match status" value="1"/>
</dbReference>
<keyword evidence="5 6" id="KW-0560">Oxidoreductase</keyword>
<sequence>MSTHKVLKGGEFLIKDTPYKNNFIPEDLSEEQLMIRQSVREFVESEIWVKGHILASQVDLLEKAASMGLLGAHIPEEYGGSPMDTHSNTLISEELGRGDASFNTTLAAHTGIGMLPILYFGSEALKLKYLPGLSNGTLKASYCLTEPSSGSDALSAKTKAERSADGSEFILTGQKMWISNAGFADVFIVFAQVDGDKFTGFLVEKNSPGLTLGEEEHKLGIKGSSTRQVFLDQVHVPKEHVLGEIGKGHLIAFNVLNIGRYKLGTMAMGGCKKCIDIAVRYANERVQFGHPISAYGAMQYKIAESVIRTFVLESTVYRVSDLMDDQKLDSMAVGKNFAQAMLESAEEYAVECAIIKIYGSEVLDYVVDEMLQIHGGYGYSEEYLPARTYRDARINRIYEGTNEINRMLIINMILRRTMKGELDLVGPAWEVQKELTGLPNMEIPEGKYGLERRTIHDFKKLSLMVAGAAVKYQIDGKHDLKDQQEILMNVADILMDLYNSESVLLRIQKLADTKSEEEMTLYENIMKVFIWDAQSRLVKNAQDALASFALGDELRIMMMGIKRFARYEAINVKEKRRQIAKMVIEKNQYCF</sequence>
<comment type="similarity">
    <text evidence="2 6">Belongs to the acyl-CoA dehydrogenase family.</text>
</comment>
<evidence type="ECO:0000313" key="12">
    <source>
        <dbReference type="Proteomes" id="UP000808349"/>
    </source>
</evidence>
<proteinExistence type="inferred from homology"/>
<dbReference type="PANTHER" id="PTHR43884:SF12">
    <property type="entry name" value="ISOVALERYL-COA DEHYDROGENASE, MITOCHONDRIAL-RELATED"/>
    <property type="match status" value="1"/>
</dbReference>
<dbReference type="Gene3D" id="2.40.110.10">
    <property type="entry name" value="Butyryl-CoA Dehydrogenase, subunit A, domain 2"/>
    <property type="match status" value="1"/>
</dbReference>
<evidence type="ECO:0000313" key="11">
    <source>
        <dbReference type="EMBL" id="MBK9719442.1"/>
    </source>
</evidence>
<evidence type="ECO:0000256" key="6">
    <source>
        <dbReference type="RuleBase" id="RU362125"/>
    </source>
</evidence>
<keyword evidence="4 6" id="KW-0274">FAD</keyword>
<keyword evidence="3 6" id="KW-0285">Flavoprotein</keyword>
<evidence type="ECO:0000256" key="4">
    <source>
        <dbReference type="ARBA" id="ARBA00022827"/>
    </source>
</evidence>
<dbReference type="Pfam" id="PF02770">
    <property type="entry name" value="Acyl-CoA_dh_M"/>
    <property type="match status" value="1"/>
</dbReference>
<evidence type="ECO:0000259" key="10">
    <source>
        <dbReference type="Pfam" id="PF21263"/>
    </source>
</evidence>
<dbReference type="Pfam" id="PF02771">
    <property type="entry name" value="Acyl-CoA_dh_N"/>
    <property type="match status" value="1"/>
</dbReference>
<evidence type="ECO:0000256" key="1">
    <source>
        <dbReference type="ARBA" id="ARBA00001974"/>
    </source>
</evidence>
<evidence type="ECO:0000256" key="5">
    <source>
        <dbReference type="ARBA" id="ARBA00023002"/>
    </source>
</evidence>
<evidence type="ECO:0000256" key="3">
    <source>
        <dbReference type="ARBA" id="ARBA00022630"/>
    </source>
</evidence>
<evidence type="ECO:0000259" key="8">
    <source>
        <dbReference type="Pfam" id="PF02770"/>
    </source>
</evidence>
<dbReference type="InterPro" id="IPR013786">
    <property type="entry name" value="AcylCoA_DH/ox_N"/>
</dbReference>
<dbReference type="SUPFAM" id="SSF47203">
    <property type="entry name" value="Acyl-CoA dehydrogenase C-terminal domain-like"/>
    <property type="match status" value="1"/>
</dbReference>
<dbReference type="PROSITE" id="PS00072">
    <property type="entry name" value="ACYL_COA_DH_1"/>
    <property type="match status" value="1"/>
</dbReference>
<evidence type="ECO:0000259" key="7">
    <source>
        <dbReference type="Pfam" id="PF00441"/>
    </source>
</evidence>
<dbReference type="InterPro" id="IPR049426">
    <property type="entry name" value="Acyl-CoA-dh-like_C"/>
</dbReference>
<dbReference type="Pfam" id="PF21263">
    <property type="entry name" value="Acyl-CoA-dh_C"/>
    <property type="match status" value="1"/>
</dbReference>
<protein>
    <submittedName>
        <fullName evidence="11">Acyl-CoA dehydrogenase family protein</fullName>
    </submittedName>
</protein>
<dbReference type="InterPro" id="IPR046373">
    <property type="entry name" value="Acyl-CoA_Oxase/DH_mid-dom_sf"/>
</dbReference>
<dbReference type="InterPro" id="IPR036250">
    <property type="entry name" value="AcylCo_DH-like_C"/>
</dbReference>